<organism evidence="1 2">
    <name type="scientific">Corchorus olitorius</name>
    <dbReference type="NCBI Taxonomy" id="93759"/>
    <lineage>
        <taxon>Eukaryota</taxon>
        <taxon>Viridiplantae</taxon>
        <taxon>Streptophyta</taxon>
        <taxon>Embryophyta</taxon>
        <taxon>Tracheophyta</taxon>
        <taxon>Spermatophyta</taxon>
        <taxon>Magnoliopsida</taxon>
        <taxon>eudicotyledons</taxon>
        <taxon>Gunneridae</taxon>
        <taxon>Pentapetalae</taxon>
        <taxon>rosids</taxon>
        <taxon>malvids</taxon>
        <taxon>Malvales</taxon>
        <taxon>Malvaceae</taxon>
        <taxon>Grewioideae</taxon>
        <taxon>Apeibeae</taxon>
        <taxon>Corchorus</taxon>
    </lineage>
</organism>
<dbReference type="STRING" id="93759.A0A1R3K029"/>
<dbReference type="Proteomes" id="UP000187203">
    <property type="component" value="Unassembled WGS sequence"/>
</dbReference>
<accession>A0A1R3K029</accession>
<protein>
    <submittedName>
        <fullName evidence="1">ATP binding protein</fullName>
    </submittedName>
</protein>
<evidence type="ECO:0000313" key="1">
    <source>
        <dbReference type="EMBL" id="OMP00406.1"/>
    </source>
</evidence>
<evidence type="ECO:0000313" key="2">
    <source>
        <dbReference type="Proteomes" id="UP000187203"/>
    </source>
</evidence>
<keyword evidence="2" id="KW-1185">Reference proteome</keyword>
<proteinExistence type="predicted"/>
<dbReference type="EMBL" id="AWUE01014940">
    <property type="protein sequence ID" value="OMP00406.1"/>
    <property type="molecule type" value="Genomic_DNA"/>
</dbReference>
<reference evidence="2" key="1">
    <citation type="submission" date="2013-09" db="EMBL/GenBank/DDBJ databases">
        <title>Corchorus olitorius genome sequencing.</title>
        <authorList>
            <person name="Alam M."/>
            <person name="Haque M.S."/>
            <person name="Islam M.S."/>
            <person name="Emdad E.M."/>
            <person name="Islam M.M."/>
            <person name="Ahmed B."/>
            <person name="Halim A."/>
            <person name="Hossen Q.M.M."/>
            <person name="Hossain M.Z."/>
            <person name="Ahmed R."/>
            <person name="Khan M.M."/>
            <person name="Islam R."/>
            <person name="Rashid M.M."/>
            <person name="Khan S.A."/>
            <person name="Rahman M.S."/>
            <person name="Alam M."/>
            <person name="Yahiya A.S."/>
            <person name="Khan M.S."/>
            <person name="Azam M.S."/>
            <person name="Haque T."/>
            <person name="Lashkar M.Z.H."/>
            <person name="Akhand A.I."/>
            <person name="Morshed G."/>
            <person name="Roy S."/>
            <person name="Uddin K.S."/>
            <person name="Rabeya T."/>
            <person name="Hossain A.S."/>
            <person name="Chowdhury A."/>
            <person name="Snigdha A.R."/>
            <person name="Mortoza M.S."/>
            <person name="Matin S.A."/>
            <person name="Hoque S.M.E."/>
            <person name="Islam M.K."/>
            <person name="Roy D.K."/>
            <person name="Haider R."/>
            <person name="Moosa M.M."/>
            <person name="Elias S.M."/>
            <person name="Hasan A.M."/>
            <person name="Jahan S."/>
            <person name="Shafiuddin M."/>
            <person name="Mahmood N."/>
            <person name="Shommy N.S."/>
        </authorList>
    </citation>
    <scope>NUCLEOTIDE SEQUENCE [LARGE SCALE GENOMIC DNA]</scope>
    <source>
        <strain evidence="2">cv. O-4</strain>
    </source>
</reference>
<gene>
    <name evidence="1" type="ORF">COLO4_12715</name>
</gene>
<name>A0A1R3K029_9ROSI</name>
<dbReference type="AlphaFoldDB" id="A0A1R3K029"/>
<sequence length="79" mass="8945">MTSSATSLLFEEIAAQIHEQKLKEAAASVATTAMLFCSFAREVVPHELRDYIFSKIKNFLATFFSELTLVFDEYDGLNF</sequence>
<comment type="caution">
    <text evidence="1">The sequence shown here is derived from an EMBL/GenBank/DDBJ whole genome shotgun (WGS) entry which is preliminary data.</text>
</comment>
<dbReference type="OrthoDB" id="10251412at2759"/>